<dbReference type="InterPro" id="IPR036661">
    <property type="entry name" value="Luciferase-like_sf"/>
</dbReference>
<comment type="caution">
    <text evidence="3">The sequence shown here is derived from an EMBL/GenBank/DDBJ whole genome shotgun (WGS) entry which is preliminary data.</text>
</comment>
<protein>
    <submittedName>
        <fullName evidence="3">Luciferase</fullName>
    </submittedName>
</protein>
<dbReference type="Pfam" id="PF00296">
    <property type="entry name" value="Bac_luciferase"/>
    <property type="match status" value="1"/>
</dbReference>
<evidence type="ECO:0000256" key="1">
    <source>
        <dbReference type="ARBA" id="ARBA00023002"/>
    </source>
</evidence>
<keyword evidence="4" id="KW-1185">Reference proteome</keyword>
<dbReference type="PANTHER" id="PTHR43244">
    <property type="match status" value="1"/>
</dbReference>
<dbReference type="SUPFAM" id="SSF51679">
    <property type="entry name" value="Bacterial luciferase-like"/>
    <property type="match status" value="1"/>
</dbReference>
<dbReference type="PANTHER" id="PTHR43244:SF1">
    <property type="entry name" value="5,10-METHYLENETETRAHYDROMETHANOPTERIN REDUCTASE"/>
    <property type="match status" value="1"/>
</dbReference>
<dbReference type="InterPro" id="IPR011251">
    <property type="entry name" value="Luciferase-like_dom"/>
</dbReference>
<keyword evidence="1" id="KW-0560">Oxidoreductase</keyword>
<accession>A0ABQ5QQK4</accession>
<dbReference type="Proteomes" id="UP001144280">
    <property type="component" value="Unassembled WGS sequence"/>
</dbReference>
<dbReference type="InterPro" id="IPR050564">
    <property type="entry name" value="F420-G6PD/mer"/>
</dbReference>
<evidence type="ECO:0000313" key="4">
    <source>
        <dbReference type="Proteomes" id="UP001144280"/>
    </source>
</evidence>
<name>A0ABQ5QQK4_9ACTN</name>
<feature type="domain" description="Luciferase-like" evidence="2">
    <location>
        <begin position="50"/>
        <end position="276"/>
    </location>
</feature>
<dbReference type="Gene3D" id="3.20.20.30">
    <property type="entry name" value="Luciferase-like domain"/>
    <property type="match status" value="1"/>
</dbReference>
<reference evidence="3" key="1">
    <citation type="submission" date="2022-12" db="EMBL/GenBank/DDBJ databases">
        <title>New Phytohabitans aurantiacus sp. RD004123 nov., an actinomycete isolated from soil.</title>
        <authorList>
            <person name="Triningsih D.W."/>
            <person name="Harunari E."/>
            <person name="Igarashi Y."/>
        </authorList>
    </citation>
    <scope>NUCLEOTIDE SEQUENCE</scope>
    <source>
        <strain evidence="3">RD004123</strain>
    </source>
</reference>
<evidence type="ECO:0000259" key="2">
    <source>
        <dbReference type="Pfam" id="PF00296"/>
    </source>
</evidence>
<dbReference type="EMBL" id="BSDI01000007">
    <property type="protein sequence ID" value="GLH96514.1"/>
    <property type="molecule type" value="Genomic_DNA"/>
</dbReference>
<sequence>MDPPDLRQGPAAQQIAADNRAIEFGKPAGQRCLDHHGILPERASATLIVMRVGILILPDQRWSVAAERWRRAESYGFAHAWTYDHIGWRDLVDGPWFDAIPTLTAAALVTSRIRLGTMVASPHFRHPAHFAREVTALDDICGGRLMLGVGAGGIAGYDNHVLGQRPLTRRGRVDRFTEFVELLDAILRGESVTRYGEYYTVVDGRSTPGCVQTPRVPFVVAATGPRSMRLAARYGAGWVTTGTRADDVDQWWRTVSEMAHRFDDALDATGRDPSTVDRYLMLDPASPVYSLSNVDYFADSVGRAADHGFTDVVTYWPRAAGWYAGDEAVLEAVATEILPHLSWS</sequence>
<proteinExistence type="predicted"/>
<organism evidence="3 4">
    <name type="scientific">Phytohabitans aurantiacus</name>
    <dbReference type="NCBI Taxonomy" id="3016789"/>
    <lineage>
        <taxon>Bacteria</taxon>
        <taxon>Bacillati</taxon>
        <taxon>Actinomycetota</taxon>
        <taxon>Actinomycetes</taxon>
        <taxon>Micromonosporales</taxon>
        <taxon>Micromonosporaceae</taxon>
    </lineage>
</organism>
<gene>
    <name evidence="3" type="ORF">Pa4123_17880</name>
</gene>
<evidence type="ECO:0000313" key="3">
    <source>
        <dbReference type="EMBL" id="GLH96514.1"/>
    </source>
</evidence>